<dbReference type="Pfam" id="PF13413">
    <property type="entry name" value="HTH_25"/>
    <property type="match status" value="1"/>
</dbReference>
<dbReference type="EMBL" id="JBHLVX010000067">
    <property type="protein sequence ID" value="MFC0269785.1"/>
    <property type="molecule type" value="Genomic_DNA"/>
</dbReference>
<feature type="region of interest" description="Disordered" evidence="1">
    <location>
        <begin position="1"/>
        <end position="29"/>
    </location>
</feature>
<evidence type="ECO:0000256" key="2">
    <source>
        <dbReference type="SAM" id="Phobius"/>
    </source>
</evidence>
<keyword evidence="2" id="KW-0812">Transmembrane</keyword>
<protein>
    <submittedName>
        <fullName evidence="4">RodZ domain-containing protein</fullName>
    </submittedName>
</protein>
<dbReference type="CDD" id="cd00093">
    <property type="entry name" value="HTH_XRE"/>
    <property type="match status" value="1"/>
</dbReference>
<gene>
    <name evidence="4" type="ORF">ACFFHW_17625</name>
</gene>
<sequence>MSEPNVSTQQDSSPGAMLSEERERQRMSLEDAAEQLNLRPSLVADLERDNYEQVPVPTYRRGYLRAYARMLGIDDRAVVAAYDRVHGRSDLDERRVEPVNTIKPPTRWGAILFRVFSLIVVVVLIGMTLLWWEGRESAPGYGDEESVGVEQGSNPSVTSDSDLPPLPESGNIANNATSNDTTDMSTQTPAASPGEQTFIVNTGPAEQVVSDAAEPAPGQLQVDTPEGRNGATGGLVDDGSGDGDQQGDGEAANVPALAMTFNGQSWVDVRDANGTTVLRGLQQGGTSATIEGTPPFTLTVGNASQVALEYRGESVDLSQYTGGNNVARFTLGE</sequence>
<evidence type="ECO:0000256" key="1">
    <source>
        <dbReference type="SAM" id="MobiDB-lite"/>
    </source>
</evidence>
<reference evidence="4 5" key="1">
    <citation type="submission" date="2024-09" db="EMBL/GenBank/DDBJ databases">
        <authorList>
            <person name="Sun Q."/>
            <person name="Mori K."/>
        </authorList>
    </citation>
    <scope>NUCLEOTIDE SEQUENCE [LARGE SCALE GENOMIC DNA]</scope>
    <source>
        <strain evidence="4 5">CCM 7415</strain>
    </source>
</reference>
<evidence type="ECO:0000313" key="5">
    <source>
        <dbReference type="Proteomes" id="UP001589814"/>
    </source>
</evidence>
<dbReference type="InterPro" id="IPR010982">
    <property type="entry name" value="Lambda_DNA-bd_dom_sf"/>
</dbReference>
<dbReference type="SUPFAM" id="SSF47413">
    <property type="entry name" value="lambda repressor-like DNA-binding domains"/>
    <property type="match status" value="1"/>
</dbReference>
<feature type="compositionally biased region" description="Basic and acidic residues" evidence="1">
    <location>
        <begin position="19"/>
        <end position="29"/>
    </location>
</feature>
<feature type="compositionally biased region" description="Polar residues" evidence="1">
    <location>
        <begin position="171"/>
        <end position="197"/>
    </location>
</feature>
<dbReference type="Pfam" id="PF13464">
    <property type="entry name" value="RodZ_C"/>
    <property type="match status" value="1"/>
</dbReference>
<comment type="caution">
    <text evidence="4">The sequence shown here is derived from an EMBL/GenBank/DDBJ whole genome shotgun (WGS) entry which is preliminary data.</text>
</comment>
<keyword evidence="2" id="KW-1133">Transmembrane helix</keyword>
<dbReference type="InterPro" id="IPR025194">
    <property type="entry name" value="RodZ-like_C"/>
</dbReference>
<feature type="region of interest" description="Disordered" evidence="1">
    <location>
        <begin position="139"/>
        <end position="197"/>
    </location>
</feature>
<dbReference type="InterPro" id="IPR001387">
    <property type="entry name" value="Cro/C1-type_HTH"/>
</dbReference>
<dbReference type="PANTHER" id="PTHR34475">
    <property type="match status" value="1"/>
</dbReference>
<feature type="region of interest" description="Disordered" evidence="1">
    <location>
        <begin position="217"/>
        <end position="250"/>
    </location>
</feature>
<dbReference type="SMART" id="SM00530">
    <property type="entry name" value="HTH_XRE"/>
    <property type="match status" value="1"/>
</dbReference>
<feature type="compositionally biased region" description="Polar residues" evidence="1">
    <location>
        <begin position="1"/>
        <end position="13"/>
    </location>
</feature>
<dbReference type="Proteomes" id="UP001589814">
    <property type="component" value="Unassembled WGS sequence"/>
</dbReference>
<dbReference type="Gene3D" id="1.10.260.40">
    <property type="entry name" value="lambda repressor-like DNA-binding domains"/>
    <property type="match status" value="1"/>
</dbReference>
<feature type="transmembrane region" description="Helical" evidence="2">
    <location>
        <begin position="111"/>
        <end position="132"/>
    </location>
</feature>
<dbReference type="PANTHER" id="PTHR34475:SF1">
    <property type="entry name" value="CYTOSKELETON PROTEIN RODZ"/>
    <property type="match status" value="1"/>
</dbReference>
<feature type="compositionally biased region" description="Polar residues" evidence="1">
    <location>
        <begin position="151"/>
        <end position="161"/>
    </location>
</feature>
<feature type="domain" description="HTH cro/C1-type" evidence="3">
    <location>
        <begin position="17"/>
        <end position="78"/>
    </location>
</feature>
<keyword evidence="2" id="KW-0472">Membrane</keyword>
<name>A0ABV6G8B8_9GAMM</name>
<evidence type="ECO:0000259" key="3">
    <source>
        <dbReference type="SMART" id="SM00530"/>
    </source>
</evidence>
<accession>A0ABV6G8B8</accession>
<evidence type="ECO:0000313" key="4">
    <source>
        <dbReference type="EMBL" id="MFC0269785.1"/>
    </source>
</evidence>
<dbReference type="InterPro" id="IPR050400">
    <property type="entry name" value="Bact_Cytoskel_RodZ"/>
</dbReference>
<keyword evidence="5" id="KW-1185">Reference proteome</keyword>
<dbReference type="RefSeq" id="WP_019952055.1">
    <property type="nucleotide sequence ID" value="NZ_JBHLVX010000067.1"/>
</dbReference>
<organism evidence="4 5">
    <name type="scientific">Kushneria aurantia</name>
    <dbReference type="NCBI Taxonomy" id="504092"/>
    <lineage>
        <taxon>Bacteria</taxon>
        <taxon>Pseudomonadati</taxon>
        <taxon>Pseudomonadota</taxon>
        <taxon>Gammaproteobacteria</taxon>
        <taxon>Oceanospirillales</taxon>
        <taxon>Halomonadaceae</taxon>
        <taxon>Kushneria</taxon>
    </lineage>
</organism>
<proteinExistence type="predicted"/>